<dbReference type="AlphaFoldDB" id="A0A0F8ZI19"/>
<protein>
    <submittedName>
        <fullName evidence="2">Uncharacterized protein</fullName>
    </submittedName>
</protein>
<keyword evidence="1" id="KW-0812">Transmembrane</keyword>
<feature type="transmembrane region" description="Helical" evidence="1">
    <location>
        <begin position="7"/>
        <end position="28"/>
    </location>
</feature>
<proteinExistence type="predicted"/>
<feature type="transmembrane region" description="Helical" evidence="1">
    <location>
        <begin position="64"/>
        <end position="84"/>
    </location>
</feature>
<dbReference type="EMBL" id="LAZR01047787">
    <property type="protein sequence ID" value="KKK93408.1"/>
    <property type="molecule type" value="Genomic_DNA"/>
</dbReference>
<organism evidence="2">
    <name type="scientific">marine sediment metagenome</name>
    <dbReference type="NCBI Taxonomy" id="412755"/>
    <lineage>
        <taxon>unclassified sequences</taxon>
        <taxon>metagenomes</taxon>
        <taxon>ecological metagenomes</taxon>
    </lineage>
</organism>
<evidence type="ECO:0000313" key="2">
    <source>
        <dbReference type="EMBL" id="KKK93408.1"/>
    </source>
</evidence>
<sequence>MNRKGQAGIAVIIAIMIFIVGMSSVNLLKPDVTELRSATGLNCVNASAISDGTKLTCLMIDATIPWVIITIFAVTGGLIFSKFIKKRK</sequence>
<accession>A0A0F8ZI19</accession>
<keyword evidence="1" id="KW-1133">Transmembrane helix</keyword>
<comment type="caution">
    <text evidence="2">The sequence shown here is derived from an EMBL/GenBank/DDBJ whole genome shotgun (WGS) entry which is preliminary data.</text>
</comment>
<keyword evidence="1" id="KW-0472">Membrane</keyword>
<gene>
    <name evidence="2" type="ORF">LCGC14_2693180</name>
</gene>
<evidence type="ECO:0000256" key="1">
    <source>
        <dbReference type="SAM" id="Phobius"/>
    </source>
</evidence>
<reference evidence="2" key="1">
    <citation type="journal article" date="2015" name="Nature">
        <title>Complex archaea that bridge the gap between prokaryotes and eukaryotes.</title>
        <authorList>
            <person name="Spang A."/>
            <person name="Saw J.H."/>
            <person name="Jorgensen S.L."/>
            <person name="Zaremba-Niedzwiedzka K."/>
            <person name="Martijn J."/>
            <person name="Lind A.E."/>
            <person name="van Eijk R."/>
            <person name="Schleper C."/>
            <person name="Guy L."/>
            <person name="Ettema T.J."/>
        </authorList>
    </citation>
    <scope>NUCLEOTIDE SEQUENCE</scope>
</reference>
<name>A0A0F8ZI19_9ZZZZ</name>